<organism evidence="7 8">
    <name type="scientific">Nocardia alba</name>
    <dbReference type="NCBI Taxonomy" id="225051"/>
    <lineage>
        <taxon>Bacteria</taxon>
        <taxon>Bacillati</taxon>
        <taxon>Actinomycetota</taxon>
        <taxon>Actinomycetes</taxon>
        <taxon>Mycobacteriales</taxon>
        <taxon>Nocardiaceae</taxon>
        <taxon>Nocardia</taxon>
    </lineage>
</organism>
<evidence type="ECO:0000259" key="6">
    <source>
        <dbReference type="PROSITE" id="PS51900"/>
    </source>
</evidence>
<dbReference type="RefSeq" id="WP_084472480.1">
    <property type="nucleotide sequence ID" value="NZ_SMFR01000004.1"/>
</dbReference>
<dbReference type="InterPro" id="IPR013762">
    <property type="entry name" value="Integrase-like_cat_sf"/>
</dbReference>
<evidence type="ECO:0000256" key="4">
    <source>
        <dbReference type="PROSITE-ProRule" id="PRU01248"/>
    </source>
</evidence>
<evidence type="ECO:0000256" key="1">
    <source>
        <dbReference type="ARBA" id="ARBA00008857"/>
    </source>
</evidence>
<comment type="similarity">
    <text evidence="1">Belongs to the 'phage' integrase family.</text>
</comment>
<name>A0A4R1FMD0_9NOCA</name>
<dbReference type="PANTHER" id="PTHR30349">
    <property type="entry name" value="PHAGE INTEGRASE-RELATED"/>
    <property type="match status" value="1"/>
</dbReference>
<sequence>MAKTKRNPRTGIEDRWFPTVTVIDPATGEPHKQKVKSEERYGKGKRWRARYVDPNGAERSQSFTTKKEAQSWLDKEVTTKVETGTWVDPDRSGVTFELVAERWIATKQFRKPKTVVGYRSLLDNLVLPQWRTVPLREIDFEDVQDWIVNLSASGSVRFKDKGLSASRVIQAYQVFGQVLRFAVKSKRLAVNPALGVELPTLKSSERQYLTHLEVLRLGIAADRFRPMVFTLAYTGIRFGEASALRVKDVDLPNRRIYVSRSASPVSGQGTVITDTKNHTTRAVPVPRTLSKDLEPLIEGRPADEPLFASSRGPGAVVDSNEFRKFFDEAVQSTGLDGVIPHGLRHTAASLAISAGANIKVVQRMLGHKTATLTLDLYGHLFADDLDTVADAMDAGARSAADELRTA</sequence>
<dbReference type="SUPFAM" id="SSF56349">
    <property type="entry name" value="DNA breaking-rejoining enzymes"/>
    <property type="match status" value="1"/>
</dbReference>
<dbReference type="AlphaFoldDB" id="A0A4R1FMD0"/>
<dbReference type="CDD" id="cd01189">
    <property type="entry name" value="INT_ICEBs1_C_like"/>
    <property type="match status" value="1"/>
</dbReference>
<dbReference type="EMBL" id="SMFR01000004">
    <property type="protein sequence ID" value="TCJ94612.1"/>
    <property type="molecule type" value="Genomic_DNA"/>
</dbReference>
<evidence type="ECO:0000259" key="5">
    <source>
        <dbReference type="PROSITE" id="PS51898"/>
    </source>
</evidence>
<dbReference type="GO" id="GO:0006310">
    <property type="term" value="P:DNA recombination"/>
    <property type="evidence" value="ECO:0007669"/>
    <property type="project" value="UniProtKB-KW"/>
</dbReference>
<evidence type="ECO:0000256" key="2">
    <source>
        <dbReference type="ARBA" id="ARBA00023125"/>
    </source>
</evidence>
<feature type="domain" description="Tyr recombinase" evidence="5">
    <location>
        <begin position="204"/>
        <end position="390"/>
    </location>
</feature>
<accession>A0A4R1FMD0</accession>
<dbReference type="PROSITE" id="PS51900">
    <property type="entry name" value="CB"/>
    <property type="match status" value="1"/>
</dbReference>
<dbReference type="InterPro" id="IPR010998">
    <property type="entry name" value="Integrase_recombinase_N"/>
</dbReference>
<dbReference type="InterPro" id="IPR044068">
    <property type="entry name" value="CB"/>
</dbReference>
<dbReference type="Pfam" id="PF00589">
    <property type="entry name" value="Phage_integrase"/>
    <property type="match status" value="1"/>
</dbReference>
<keyword evidence="3" id="KW-0233">DNA recombination</keyword>
<protein>
    <submittedName>
        <fullName evidence="7">Site-specific recombinase XerD</fullName>
    </submittedName>
</protein>
<dbReference type="GO" id="GO:0003677">
    <property type="term" value="F:DNA binding"/>
    <property type="evidence" value="ECO:0007669"/>
    <property type="project" value="UniProtKB-UniRule"/>
</dbReference>
<dbReference type="PANTHER" id="PTHR30349:SF64">
    <property type="entry name" value="PROPHAGE INTEGRASE INTD-RELATED"/>
    <property type="match status" value="1"/>
</dbReference>
<dbReference type="InterPro" id="IPR002104">
    <property type="entry name" value="Integrase_catalytic"/>
</dbReference>
<dbReference type="Proteomes" id="UP000294856">
    <property type="component" value="Unassembled WGS sequence"/>
</dbReference>
<dbReference type="Pfam" id="PF26003">
    <property type="entry name" value="Integrase_N_phage"/>
    <property type="match status" value="1"/>
</dbReference>
<feature type="domain" description="Core-binding (CB)" evidence="6">
    <location>
        <begin position="94"/>
        <end position="183"/>
    </location>
</feature>
<dbReference type="InterPro" id="IPR011010">
    <property type="entry name" value="DNA_brk_join_enz"/>
</dbReference>
<dbReference type="STRING" id="1210063.GCA_001612665_01516"/>
<reference evidence="7 8" key="1">
    <citation type="submission" date="2019-03" db="EMBL/GenBank/DDBJ databases">
        <title>Genomic Encyclopedia of Type Strains, Phase IV (KMG-IV): sequencing the most valuable type-strain genomes for metagenomic binning, comparative biology and taxonomic classification.</title>
        <authorList>
            <person name="Goeker M."/>
        </authorList>
    </citation>
    <scope>NUCLEOTIDE SEQUENCE [LARGE SCALE GENOMIC DNA]</scope>
    <source>
        <strain evidence="7 8">DSM 44684</strain>
    </source>
</reference>
<evidence type="ECO:0000313" key="8">
    <source>
        <dbReference type="Proteomes" id="UP000294856"/>
    </source>
</evidence>
<dbReference type="InterPro" id="IPR050090">
    <property type="entry name" value="Tyrosine_recombinase_XerCD"/>
</dbReference>
<dbReference type="PROSITE" id="PS51898">
    <property type="entry name" value="TYR_RECOMBINASE"/>
    <property type="match status" value="1"/>
</dbReference>
<evidence type="ECO:0000313" key="7">
    <source>
        <dbReference type="EMBL" id="TCJ94612.1"/>
    </source>
</evidence>
<dbReference type="OrthoDB" id="1822491at2"/>
<dbReference type="InterPro" id="IPR058717">
    <property type="entry name" value="Phage_L5_Integrase_N"/>
</dbReference>
<dbReference type="GO" id="GO:0015074">
    <property type="term" value="P:DNA integration"/>
    <property type="evidence" value="ECO:0007669"/>
    <property type="project" value="InterPro"/>
</dbReference>
<keyword evidence="8" id="KW-1185">Reference proteome</keyword>
<proteinExistence type="inferred from homology"/>
<keyword evidence="2 4" id="KW-0238">DNA-binding</keyword>
<comment type="caution">
    <text evidence="7">The sequence shown here is derived from an EMBL/GenBank/DDBJ whole genome shotgun (WGS) entry which is preliminary data.</text>
</comment>
<gene>
    <name evidence="7" type="ORF">DFR71_5214</name>
</gene>
<dbReference type="Gene3D" id="1.10.443.10">
    <property type="entry name" value="Intergrase catalytic core"/>
    <property type="match status" value="1"/>
</dbReference>
<evidence type="ECO:0000256" key="3">
    <source>
        <dbReference type="ARBA" id="ARBA00023172"/>
    </source>
</evidence>
<dbReference type="Gene3D" id="1.10.150.130">
    <property type="match status" value="1"/>
</dbReference>